<dbReference type="OrthoDB" id="9796381at2"/>
<accession>A0A401IWI3</accession>
<dbReference type="SUPFAM" id="SSF55729">
    <property type="entry name" value="Acyl-CoA N-acyltransferases (Nat)"/>
    <property type="match status" value="1"/>
</dbReference>
<keyword evidence="3" id="KW-1185">Reference proteome</keyword>
<dbReference type="GO" id="GO:0016747">
    <property type="term" value="F:acyltransferase activity, transferring groups other than amino-acyl groups"/>
    <property type="evidence" value="ECO:0007669"/>
    <property type="project" value="InterPro"/>
</dbReference>
<organism evidence="2 3">
    <name type="scientific">Ligilactobacillus salitolerans</name>
    <dbReference type="NCBI Taxonomy" id="1808352"/>
    <lineage>
        <taxon>Bacteria</taxon>
        <taxon>Bacillati</taxon>
        <taxon>Bacillota</taxon>
        <taxon>Bacilli</taxon>
        <taxon>Lactobacillales</taxon>
        <taxon>Lactobacillaceae</taxon>
        <taxon>Ligilactobacillus</taxon>
    </lineage>
</organism>
<comment type="caution">
    <text evidence="2">The sequence shown here is derived from an EMBL/GenBank/DDBJ whole genome shotgun (WGS) entry which is preliminary data.</text>
</comment>
<protein>
    <submittedName>
        <fullName evidence="2">GNAT family acetyltransferase</fullName>
    </submittedName>
</protein>
<dbReference type="RefSeq" id="WP_124978537.1">
    <property type="nucleotide sequence ID" value="NZ_BFFP01000066.1"/>
</dbReference>
<keyword evidence="2" id="KW-0808">Transferase</keyword>
<dbReference type="Proteomes" id="UP000286848">
    <property type="component" value="Unassembled WGS sequence"/>
</dbReference>
<dbReference type="Pfam" id="PF00583">
    <property type="entry name" value="Acetyltransf_1"/>
    <property type="match status" value="1"/>
</dbReference>
<dbReference type="InterPro" id="IPR016181">
    <property type="entry name" value="Acyl_CoA_acyltransferase"/>
</dbReference>
<sequence>MASIYIRKAQASELEQVFALISQGKKLLAQDQIPQWQGEYPQKADIQQDIDKGETYLLILDAEIVGTATLFQANDPNYEQIYQGQWQPSDKKYATIHRITVAPQYHGQHLADFFFSNLTSEAYRLGFREVRIDTHAMNQRMQHVILKQGFSYSGIVYMDGDQNDQRNVYQLFLG</sequence>
<proteinExistence type="predicted"/>
<dbReference type="CDD" id="cd04301">
    <property type="entry name" value="NAT_SF"/>
    <property type="match status" value="1"/>
</dbReference>
<dbReference type="EMBL" id="BFFP01000066">
    <property type="protein sequence ID" value="GBG95868.1"/>
    <property type="molecule type" value="Genomic_DNA"/>
</dbReference>
<dbReference type="Gene3D" id="3.40.630.30">
    <property type="match status" value="1"/>
</dbReference>
<dbReference type="PROSITE" id="PS51186">
    <property type="entry name" value="GNAT"/>
    <property type="match status" value="1"/>
</dbReference>
<evidence type="ECO:0000259" key="1">
    <source>
        <dbReference type="PROSITE" id="PS51186"/>
    </source>
</evidence>
<feature type="domain" description="N-acetyltransferase" evidence="1">
    <location>
        <begin position="4"/>
        <end position="174"/>
    </location>
</feature>
<dbReference type="InterPro" id="IPR000182">
    <property type="entry name" value="GNAT_dom"/>
</dbReference>
<dbReference type="AlphaFoldDB" id="A0A401IWI3"/>
<evidence type="ECO:0000313" key="3">
    <source>
        <dbReference type="Proteomes" id="UP000286848"/>
    </source>
</evidence>
<evidence type="ECO:0000313" key="2">
    <source>
        <dbReference type="EMBL" id="GBG95868.1"/>
    </source>
</evidence>
<name>A0A401IWI3_9LACO</name>
<gene>
    <name evidence="2" type="ORF">LFYK43_23270</name>
</gene>
<reference evidence="2 3" key="1">
    <citation type="journal article" date="2019" name="Int. J. Syst. Evol. Microbiol.">
        <title>Lactobacillus salitolerans sp. nov., a novel lactic acid bacterium isolated from spent mushroom substrates.</title>
        <authorList>
            <person name="Tohno M."/>
            <person name="Tanizawa Y."/>
            <person name="Kojima Y."/>
            <person name="Sakamoto M."/>
            <person name="Nakamura Y."/>
            <person name="Ohkuma M."/>
            <person name="Kobayashi H."/>
        </authorList>
    </citation>
    <scope>NUCLEOTIDE SEQUENCE [LARGE SCALE GENOMIC DNA]</scope>
    <source>
        <strain evidence="2 3">YK43</strain>
    </source>
</reference>